<dbReference type="InterPro" id="IPR014757">
    <property type="entry name" value="Tscrpt_reg_IclR_C"/>
</dbReference>
<dbReference type="SUPFAM" id="SSF55781">
    <property type="entry name" value="GAF domain-like"/>
    <property type="match status" value="1"/>
</dbReference>
<evidence type="ECO:0000256" key="2">
    <source>
        <dbReference type="ARBA" id="ARBA00023125"/>
    </source>
</evidence>
<evidence type="ECO:0000259" key="5">
    <source>
        <dbReference type="PROSITE" id="PS51078"/>
    </source>
</evidence>
<dbReference type="GO" id="GO:0003700">
    <property type="term" value="F:DNA-binding transcription factor activity"/>
    <property type="evidence" value="ECO:0007669"/>
    <property type="project" value="TreeGrafter"/>
</dbReference>
<keyword evidence="1" id="KW-0805">Transcription regulation</keyword>
<dbReference type="EMBL" id="PXYW01000001">
    <property type="protein sequence ID" value="PSR35516.1"/>
    <property type="molecule type" value="Genomic_DNA"/>
</dbReference>
<dbReference type="InterPro" id="IPR005471">
    <property type="entry name" value="Tscrpt_reg_IclR_N"/>
</dbReference>
<name>A0A2T2XLZ6_9FIRM</name>
<feature type="domain" description="HTH iclR-type" evidence="4">
    <location>
        <begin position="10"/>
        <end position="69"/>
    </location>
</feature>
<keyword evidence="2" id="KW-0238">DNA-binding</keyword>
<dbReference type="InterPro" id="IPR036388">
    <property type="entry name" value="WH-like_DNA-bd_sf"/>
</dbReference>
<sequence>MSLDNTEGPVQVVFRIGKILDIIASQAPVTLKQLTIFVQLPKTTVYRLTRALEQEHIVAKTSKGYVLGPRLNRWQPPEDLFSRLQVIADPLLSSIARRTGETASVFIRTNDARQCIAVAPSPQVVRHVLSVGDVFPLGVGAGGKLLISHLMPSERSRILTRTCARFPDVTIPYGTLDEELDEIKLQGYAVSLEEREAGLASVSYLLATLPSTCLTVSGPSIRFDPVHLDHILVILRDAAERLNADLREIPFQELGLTPYVQWNGS</sequence>
<dbReference type="InterPro" id="IPR050707">
    <property type="entry name" value="HTH_MetabolicPath_Reg"/>
</dbReference>
<keyword evidence="3" id="KW-0804">Transcription</keyword>
<dbReference type="InterPro" id="IPR036390">
    <property type="entry name" value="WH_DNA-bd_sf"/>
</dbReference>
<dbReference type="PANTHER" id="PTHR30136:SF35">
    <property type="entry name" value="HTH-TYPE TRANSCRIPTIONAL REGULATOR RV1719"/>
    <property type="match status" value="1"/>
</dbReference>
<protein>
    <recommendedName>
        <fullName evidence="8">IclR family transcriptional regulator</fullName>
    </recommendedName>
</protein>
<dbReference type="GO" id="GO:0045892">
    <property type="term" value="P:negative regulation of DNA-templated transcription"/>
    <property type="evidence" value="ECO:0007669"/>
    <property type="project" value="TreeGrafter"/>
</dbReference>
<dbReference type="PANTHER" id="PTHR30136">
    <property type="entry name" value="HELIX-TURN-HELIX TRANSCRIPTIONAL REGULATOR, ICLR FAMILY"/>
    <property type="match status" value="1"/>
</dbReference>
<dbReference type="Gene3D" id="1.10.10.10">
    <property type="entry name" value="Winged helix-like DNA-binding domain superfamily/Winged helix DNA-binding domain"/>
    <property type="match status" value="1"/>
</dbReference>
<dbReference type="Proteomes" id="UP000242972">
    <property type="component" value="Unassembled WGS sequence"/>
</dbReference>
<gene>
    <name evidence="6" type="ORF">C7B46_00550</name>
</gene>
<dbReference type="Gene3D" id="3.30.450.40">
    <property type="match status" value="1"/>
</dbReference>
<dbReference type="PROSITE" id="PS51078">
    <property type="entry name" value="ICLR_ED"/>
    <property type="match status" value="1"/>
</dbReference>
<dbReference type="PROSITE" id="PS51077">
    <property type="entry name" value="HTH_ICLR"/>
    <property type="match status" value="1"/>
</dbReference>
<dbReference type="GO" id="GO:0003677">
    <property type="term" value="F:DNA binding"/>
    <property type="evidence" value="ECO:0007669"/>
    <property type="project" value="UniProtKB-KW"/>
</dbReference>
<accession>A0A2T2XLZ6</accession>
<evidence type="ECO:0000313" key="7">
    <source>
        <dbReference type="Proteomes" id="UP000242972"/>
    </source>
</evidence>
<dbReference type="SUPFAM" id="SSF46785">
    <property type="entry name" value="Winged helix' DNA-binding domain"/>
    <property type="match status" value="1"/>
</dbReference>
<feature type="domain" description="IclR-ED" evidence="5">
    <location>
        <begin position="63"/>
        <end position="248"/>
    </location>
</feature>
<evidence type="ECO:0000259" key="4">
    <source>
        <dbReference type="PROSITE" id="PS51077"/>
    </source>
</evidence>
<evidence type="ECO:0000256" key="3">
    <source>
        <dbReference type="ARBA" id="ARBA00023163"/>
    </source>
</evidence>
<organism evidence="6 7">
    <name type="scientific">Sulfobacillus benefaciens</name>
    <dbReference type="NCBI Taxonomy" id="453960"/>
    <lineage>
        <taxon>Bacteria</taxon>
        <taxon>Bacillati</taxon>
        <taxon>Bacillota</taxon>
        <taxon>Clostridia</taxon>
        <taxon>Eubacteriales</taxon>
        <taxon>Clostridiales Family XVII. Incertae Sedis</taxon>
        <taxon>Sulfobacillus</taxon>
    </lineage>
</organism>
<dbReference type="Pfam" id="PF01614">
    <property type="entry name" value="IclR_C"/>
    <property type="match status" value="1"/>
</dbReference>
<evidence type="ECO:0008006" key="8">
    <source>
        <dbReference type="Google" id="ProtNLM"/>
    </source>
</evidence>
<dbReference type="Pfam" id="PF09339">
    <property type="entry name" value="HTH_IclR"/>
    <property type="match status" value="1"/>
</dbReference>
<evidence type="ECO:0000313" key="6">
    <source>
        <dbReference type="EMBL" id="PSR35516.1"/>
    </source>
</evidence>
<dbReference type="AlphaFoldDB" id="A0A2T2XLZ6"/>
<proteinExistence type="predicted"/>
<dbReference type="InterPro" id="IPR029016">
    <property type="entry name" value="GAF-like_dom_sf"/>
</dbReference>
<reference evidence="6 7" key="1">
    <citation type="journal article" date="2014" name="BMC Genomics">
        <title>Comparison of environmental and isolate Sulfobacillus genomes reveals diverse carbon, sulfur, nitrogen, and hydrogen metabolisms.</title>
        <authorList>
            <person name="Justice N.B."/>
            <person name="Norman A."/>
            <person name="Brown C.T."/>
            <person name="Singh A."/>
            <person name="Thomas B.C."/>
            <person name="Banfield J.F."/>
        </authorList>
    </citation>
    <scope>NUCLEOTIDE SEQUENCE [LARGE SCALE GENOMIC DNA]</scope>
    <source>
        <strain evidence="6">AMDSBA4</strain>
    </source>
</reference>
<evidence type="ECO:0000256" key="1">
    <source>
        <dbReference type="ARBA" id="ARBA00023015"/>
    </source>
</evidence>
<comment type="caution">
    <text evidence="6">The sequence shown here is derived from an EMBL/GenBank/DDBJ whole genome shotgun (WGS) entry which is preliminary data.</text>
</comment>